<dbReference type="RefSeq" id="XP_011297418.1">
    <property type="nucleotide sequence ID" value="XM_011299116.1"/>
</dbReference>
<gene>
    <name evidence="3 5" type="primary">Reck</name>
    <name evidence="3" type="ORF">g.53048</name>
</gene>
<dbReference type="InterPro" id="IPR056976">
    <property type="entry name" value="EGF1_RECK"/>
</dbReference>
<feature type="domain" description="Kazal-like" evidence="2">
    <location>
        <begin position="576"/>
        <end position="637"/>
    </location>
</feature>
<dbReference type="InterPro" id="IPR056977">
    <property type="entry name" value="FnI_RECK"/>
</dbReference>
<protein>
    <submittedName>
        <fullName evidence="3">Reck protein</fullName>
    </submittedName>
    <submittedName>
        <fullName evidence="5">Reversion-inducing cysteine-rich protein with Kazal motifs</fullName>
    </submittedName>
</protein>
<dbReference type="GO" id="GO:0008191">
    <property type="term" value="F:metalloendopeptidase inhibitor activity"/>
    <property type="evidence" value="ECO:0007669"/>
    <property type="project" value="InterPro"/>
</dbReference>
<dbReference type="Pfam" id="PF23298">
    <property type="entry name" value="FZ_RECK"/>
    <property type="match status" value="1"/>
</dbReference>
<dbReference type="CTD" id="8434"/>
<organism evidence="3">
    <name type="scientific">Fopius arisanus</name>
    <dbReference type="NCBI Taxonomy" id="64838"/>
    <lineage>
        <taxon>Eukaryota</taxon>
        <taxon>Metazoa</taxon>
        <taxon>Ecdysozoa</taxon>
        <taxon>Arthropoda</taxon>
        <taxon>Hexapoda</taxon>
        <taxon>Insecta</taxon>
        <taxon>Pterygota</taxon>
        <taxon>Neoptera</taxon>
        <taxon>Endopterygota</taxon>
        <taxon>Hymenoptera</taxon>
        <taxon>Apocrita</taxon>
        <taxon>Ichneumonoidea</taxon>
        <taxon>Braconidae</taxon>
        <taxon>Opiinae</taxon>
        <taxon>Fopius</taxon>
    </lineage>
</organism>
<dbReference type="Pfam" id="PF07648">
    <property type="entry name" value="Kazal_2"/>
    <property type="match status" value="2"/>
</dbReference>
<dbReference type="GO" id="GO:0030198">
    <property type="term" value="P:extracellular matrix organization"/>
    <property type="evidence" value="ECO:0007669"/>
    <property type="project" value="TreeGrafter"/>
</dbReference>
<feature type="chain" id="PRO_5044541789" evidence="1">
    <location>
        <begin position="23"/>
        <end position="928"/>
    </location>
</feature>
<evidence type="ECO:0000313" key="5">
    <source>
        <dbReference type="RefSeq" id="XP_011297418.1"/>
    </source>
</evidence>
<reference evidence="5" key="2">
    <citation type="submission" date="2025-04" db="UniProtKB">
        <authorList>
            <consortium name="RefSeq"/>
        </authorList>
    </citation>
    <scope>IDENTIFICATION</scope>
    <source>
        <strain evidence="5">USDA-PBARC FA_bdor</strain>
        <tissue evidence="5">Whole organism</tissue>
    </source>
</reference>
<dbReference type="Pfam" id="PF22961">
    <property type="entry name" value="RECK-like_N"/>
    <property type="match status" value="1"/>
</dbReference>
<dbReference type="InterPro" id="IPR002350">
    <property type="entry name" value="Kazal_dom"/>
</dbReference>
<dbReference type="GeneID" id="105263118"/>
<dbReference type="InterPro" id="IPR056978">
    <property type="entry name" value="CC4_RECK"/>
</dbReference>
<dbReference type="PANTHER" id="PTHR13487:SF3">
    <property type="entry name" value="REVERSION-INDUCING CYSTEINE-RICH PROTEIN WITH KAZAL MOTIFS"/>
    <property type="match status" value="1"/>
</dbReference>
<dbReference type="InterPro" id="IPR056979">
    <property type="entry name" value="FZ_RECK"/>
</dbReference>
<dbReference type="AlphaFoldDB" id="A0A0C9RQL9"/>
<dbReference type="Pfam" id="PF25027">
    <property type="entry name" value="EGF1_RECK"/>
    <property type="match status" value="1"/>
</dbReference>
<dbReference type="InterPro" id="IPR039016">
    <property type="entry name" value="RECK"/>
</dbReference>
<proteinExistence type="predicted"/>
<dbReference type="Pfam" id="PF25028">
    <property type="entry name" value="FnI_RECK"/>
    <property type="match status" value="1"/>
</dbReference>
<sequence length="928" mass="102172">MRDSTMWTVGFIFLHLWIFGDTRNSLADISEMSCCSYATGSCRSVCSQISLVALGADPIARENSSRQLQEFCSMELTQFWTCVNSTLDEARKNEDWSGRQCCQLAQYPICQSTCALAGSRESLRGSCRPSDEPEFYTCLERREDGEKCCSNVSNATCRAVCRELFDNPKKPSSLKVYSSKGCFHQVPKCLKNVADAPNAENPKQYLQCCHEAPNAPCLDACRHVLLTAVTIKDILDTLEEKCPPVQPHSPFWSCFLQASPIKPSRLPLDIGKLGCCSRAASATCQSLCWRAFRADWEAASIQLESECLPASAEGELRRCLEDADEPCELGCTGLSYCSNFNNRPTTLFRTCSAESDITAKQEVDRWARGAVIRGLGVPVRVDPSCPAESLKAAVCFLQLRPCEPQVHETRLCRNDCIDLLTNCVDWSLTPGTQSAISLCSHLSPPRPEMPCISLKPFISPILPEKGRITNPCRDSPCGKSEVCIPQHNMSDNSTAYECLPGCVLGEMSHLHVPQNTWVQIPREDQIGCLRICQCTQNGVEKCRNLNCFPVNSCFIQNRYIPHRTKFYLDCKPCLCFEGEITCSRRPCGDQRLPSLPCECPAHYVPVCGRSGVTLASACIAKCRGLEDDDFEFGSCSFRDPCAGNPCGSGEKCVRRARVCLAPIYKPCKQYECVSSNCEVRRKGSVERPVCDKDHREHKSVCDLVKSGGAIGYWGPCLRDCSLRGPVCGINGEVYANECAAWAENTIMDYFGPCMAVGRAGEGCGEAVKCPDIPEGCPGVIPPGACCRVCGAAARLFYSRKQVDRIYYMMDEERDKDAVTLESLLTALGRQIQISQCVLRGGMTPEGDVFIIIQPTSKSPSLLEHRACLAELEKIVTRIAEKSPKAMTEVPLGSLTGGEMIDEKPSSASTWRTLTLLLLLPFLIVGIIT</sequence>
<dbReference type="PANTHER" id="PTHR13487">
    <property type="entry name" value="SERINE PROTEASE INHIBITOR"/>
    <property type="match status" value="1"/>
</dbReference>
<dbReference type="InterPro" id="IPR055110">
    <property type="entry name" value="RECK-like_N"/>
</dbReference>
<dbReference type="OrthoDB" id="5956770at2759"/>
<dbReference type="Gene3D" id="3.30.60.30">
    <property type="match status" value="2"/>
</dbReference>
<evidence type="ECO:0000313" key="3">
    <source>
        <dbReference type="EMBL" id="JAG79298.1"/>
    </source>
</evidence>
<name>A0A0C9RQL9_9HYME</name>
<feature type="signal peptide" evidence="1">
    <location>
        <begin position="1"/>
        <end position="22"/>
    </location>
</feature>
<dbReference type="PROSITE" id="PS51465">
    <property type="entry name" value="KAZAL_2"/>
    <property type="match status" value="1"/>
</dbReference>
<reference evidence="3" key="1">
    <citation type="submission" date="2015-01" db="EMBL/GenBank/DDBJ databases">
        <title>Transcriptome Assembly of Fopius arisanus.</title>
        <authorList>
            <person name="Geib S."/>
        </authorList>
    </citation>
    <scope>NUCLEOTIDE SEQUENCE</scope>
</reference>
<dbReference type="Proteomes" id="UP000694866">
    <property type="component" value="Unplaced"/>
</dbReference>
<evidence type="ECO:0000256" key="1">
    <source>
        <dbReference type="SAM" id="SignalP"/>
    </source>
</evidence>
<dbReference type="EMBL" id="GBYB01009531">
    <property type="protein sequence ID" value="JAG79298.1"/>
    <property type="molecule type" value="Transcribed_RNA"/>
</dbReference>
<evidence type="ECO:0000313" key="4">
    <source>
        <dbReference type="Proteomes" id="UP000694866"/>
    </source>
</evidence>
<keyword evidence="1" id="KW-0732">Signal</keyword>
<keyword evidence="4" id="KW-1185">Reference proteome</keyword>
<dbReference type="InterPro" id="IPR036058">
    <property type="entry name" value="Kazal_dom_sf"/>
</dbReference>
<dbReference type="SUPFAM" id="SSF100895">
    <property type="entry name" value="Kazal-type serine protease inhibitors"/>
    <property type="match status" value="2"/>
</dbReference>
<dbReference type="Pfam" id="PF23332">
    <property type="entry name" value="CC4_RECK"/>
    <property type="match status" value="2"/>
</dbReference>
<dbReference type="GO" id="GO:0005886">
    <property type="term" value="C:plasma membrane"/>
    <property type="evidence" value="ECO:0007669"/>
    <property type="project" value="TreeGrafter"/>
</dbReference>
<evidence type="ECO:0000259" key="2">
    <source>
        <dbReference type="PROSITE" id="PS51465"/>
    </source>
</evidence>
<dbReference type="KEGG" id="fas:105263118"/>
<accession>A0A9R1SUJ8</accession>
<accession>A0A0C9RQL9</accession>